<keyword evidence="3" id="KW-0698">rRNA processing</keyword>
<keyword evidence="2" id="KW-0690">Ribosome biogenesis</keyword>
<feature type="domain" description="UTP23 sensor motif region" evidence="8">
    <location>
        <begin position="193"/>
        <end position="211"/>
    </location>
</feature>
<evidence type="ECO:0000259" key="8">
    <source>
        <dbReference type="Pfam" id="PF24779"/>
    </source>
</evidence>
<comment type="subcellular location">
    <subcellularLocation>
        <location evidence="1">Nucleus</location>
        <location evidence="1">Nucleolus</location>
    </subcellularLocation>
</comment>
<sequence>MKITQKRKVNRYMSFFRNNFGFRVPYQVLIDGTLCLAALEGQVRVSEQLIKYFQCELKLLTTQCVILEMEKLGSTVNGALSICKQFAVHKCGHEKKPITASKCLESMIAENNANRYIIATQDPSLREIARAVPGTPILYLHIRSPTLEKPSQQSNELAGLNIKTSIQSQGCTMERLRLIKKQELGLITEKKPFKRRRAKGPNPLSCKKKKKKTCIRESVVNVGASSSHPQRTNRRRRVKIALHIRQELASRLNVSKTSD</sequence>
<dbReference type="InterPro" id="IPR057776">
    <property type="entry name" value="UTP23_sensor"/>
</dbReference>
<dbReference type="EMBL" id="CAKKLH010000023">
    <property type="protein sequence ID" value="CAH0099647.1"/>
    <property type="molecule type" value="Genomic_DNA"/>
</dbReference>
<protein>
    <recommendedName>
        <fullName evidence="7">rRNA-processing protein UTP23 homolog</fullName>
    </recommendedName>
</protein>
<dbReference type="CDD" id="cd09866">
    <property type="entry name" value="PIN_Fcf1-Utp23-H"/>
    <property type="match status" value="1"/>
</dbReference>
<evidence type="ECO:0000256" key="6">
    <source>
        <dbReference type="ARBA" id="ARBA00038503"/>
    </source>
</evidence>
<dbReference type="SUPFAM" id="SSF88723">
    <property type="entry name" value="PIN domain-like"/>
    <property type="match status" value="1"/>
</dbReference>
<reference evidence="9" key="1">
    <citation type="submission" date="2021-11" db="EMBL/GenBank/DDBJ databases">
        <authorList>
            <person name="Schell T."/>
        </authorList>
    </citation>
    <scope>NUCLEOTIDE SEQUENCE</scope>
    <source>
        <strain evidence="9">M5</strain>
    </source>
</reference>
<dbReference type="PANTHER" id="PTHR12416">
    <property type="entry name" value="RRNA-PROCESSING PROTEIN UTP23 HOMOLOG"/>
    <property type="match status" value="1"/>
</dbReference>
<evidence type="ECO:0000256" key="4">
    <source>
        <dbReference type="ARBA" id="ARBA00023242"/>
    </source>
</evidence>
<evidence type="ECO:0000256" key="7">
    <source>
        <dbReference type="ARBA" id="ARBA00071400"/>
    </source>
</evidence>
<accession>A0A8J2WAV6</accession>
<proteinExistence type="inferred from homology"/>
<dbReference type="InterPro" id="IPR029060">
    <property type="entry name" value="PIN-like_dom_sf"/>
</dbReference>
<dbReference type="FunFam" id="3.40.50.1010:FF:000006">
    <property type="entry name" value="rRNA-processing protein UTP23 homolog"/>
    <property type="match status" value="1"/>
</dbReference>
<dbReference type="GO" id="GO:0032040">
    <property type="term" value="C:small-subunit processome"/>
    <property type="evidence" value="ECO:0007669"/>
    <property type="project" value="InterPro"/>
</dbReference>
<dbReference type="InterPro" id="IPR006984">
    <property type="entry name" value="Fcf1/UTP23"/>
</dbReference>
<name>A0A8J2WAV6_9CRUS</name>
<keyword evidence="4" id="KW-0539">Nucleus</keyword>
<dbReference type="Gene3D" id="3.40.50.1010">
    <property type="entry name" value="5'-nuclease"/>
    <property type="match status" value="1"/>
</dbReference>
<keyword evidence="10" id="KW-1185">Reference proteome</keyword>
<dbReference type="Pfam" id="PF04900">
    <property type="entry name" value="Fcf1"/>
    <property type="match status" value="1"/>
</dbReference>
<dbReference type="Pfam" id="PF24779">
    <property type="entry name" value="UTP23_sensor"/>
    <property type="match status" value="1"/>
</dbReference>
<dbReference type="Proteomes" id="UP000789390">
    <property type="component" value="Unassembled WGS sequence"/>
</dbReference>
<comment type="similarity">
    <text evidence="6">Belongs to the UTP23/FCF1 family. UTP23 subfamily.</text>
</comment>
<gene>
    <name evidence="9" type="ORF">DGAL_LOCUS1795</name>
</gene>
<evidence type="ECO:0000256" key="2">
    <source>
        <dbReference type="ARBA" id="ARBA00022517"/>
    </source>
</evidence>
<organism evidence="9 10">
    <name type="scientific">Daphnia galeata</name>
    <dbReference type="NCBI Taxonomy" id="27404"/>
    <lineage>
        <taxon>Eukaryota</taxon>
        <taxon>Metazoa</taxon>
        <taxon>Ecdysozoa</taxon>
        <taxon>Arthropoda</taxon>
        <taxon>Crustacea</taxon>
        <taxon>Branchiopoda</taxon>
        <taxon>Diplostraca</taxon>
        <taxon>Cladocera</taxon>
        <taxon>Anomopoda</taxon>
        <taxon>Daphniidae</taxon>
        <taxon>Daphnia</taxon>
    </lineage>
</organism>
<dbReference type="OrthoDB" id="25675at2759"/>
<dbReference type="AlphaFoldDB" id="A0A8J2WAV6"/>
<comment type="function">
    <text evidence="5">Involved in rRNA-processing and ribosome biogenesis.</text>
</comment>
<dbReference type="GO" id="GO:0006364">
    <property type="term" value="P:rRNA processing"/>
    <property type="evidence" value="ECO:0007669"/>
    <property type="project" value="UniProtKB-KW"/>
</dbReference>
<evidence type="ECO:0000313" key="9">
    <source>
        <dbReference type="EMBL" id="CAH0099647.1"/>
    </source>
</evidence>
<evidence type="ECO:0000256" key="3">
    <source>
        <dbReference type="ARBA" id="ARBA00022552"/>
    </source>
</evidence>
<evidence type="ECO:0000256" key="1">
    <source>
        <dbReference type="ARBA" id="ARBA00004604"/>
    </source>
</evidence>
<evidence type="ECO:0000313" key="10">
    <source>
        <dbReference type="Proteomes" id="UP000789390"/>
    </source>
</evidence>
<comment type="caution">
    <text evidence="9">The sequence shown here is derived from an EMBL/GenBank/DDBJ whole genome shotgun (WGS) entry which is preliminary data.</text>
</comment>
<evidence type="ECO:0000256" key="5">
    <source>
        <dbReference type="ARBA" id="ARBA00037300"/>
    </source>
</evidence>